<evidence type="ECO:0000256" key="2">
    <source>
        <dbReference type="SAM" id="MobiDB-lite"/>
    </source>
</evidence>
<protein>
    <recommendedName>
        <fullName evidence="5">LisH domain-containing protein</fullName>
    </recommendedName>
</protein>
<dbReference type="PANTHER" id="PTHR39063">
    <property type="entry name" value="ORAL-FACIAL-DIGITAL SYNDROME 1 PROTEIN HOMOLOG"/>
    <property type="match status" value="1"/>
</dbReference>
<evidence type="ECO:0008006" key="5">
    <source>
        <dbReference type="Google" id="ProtNLM"/>
    </source>
</evidence>
<dbReference type="InterPro" id="IPR055289">
    <property type="entry name" value="OFD1"/>
</dbReference>
<dbReference type="Proteomes" id="UP001648503">
    <property type="component" value="Unassembled WGS sequence"/>
</dbReference>
<comment type="caution">
    <text evidence="3">The sequence shown here is derived from an EMBL/GenBank/DDBJ whole genome shotgun (WGS) entry which is preliminary data.</text>
</comment>
<dbReference type="EMBL" id="JAFCIX010000227">
    <property type="protein sequence ID" value="KAH6596468.1"/>
    <property type="molecule type" value="Genomic_DNA"/>
</dbReference>
<feature type="region of interest" description="Disordered" evidence="2">
    <location>
        <begin position="975"/>
        <end position="1038"/>
    </location>
</feature>
<keyword evidence="4" id="KW-1185">Reference proteome</keyword>
<proteinExistence type="predicted"/>
<feature type="compositionally biased region" description="Basic and acidic residues" evidence="2">
    <location>
        <begin position="864"/>
        <end position="905"/>
    </location>
</feature>
<feature type="coiled-coil region" evidence="1">
    <location>
        <begin position="348"/>
        <end position="382"/>
    </location>
</feature>
<feature type="compositionally biased region" description="Low complexity" evidence="2">
    <location>
        <begin position="1003"/>
        <end position="1012"/>
    </location>
</feature>
<evidence type="ECO:0000256" key="1">
    <source>
        <dbReference type="SAM" id="Coils"/>
    </source>
</evidence>
<sequence length="1038" mass="119810">MRSAMPPHARGVKAFEMQTAAEQPGGSYGAEAAAIQHQQSIRNQPEPVAEMSRSELSARLVQSLHRTGVADKLKSQLRAKLYAELHLRSDTLHKRNTRGSTNALLFKVIDSLLVGYFRERGLDFTLSVFAPEAGIVHLQEILDDTDILHALHLDRPCATLRQMMHTVVDNRQADSLLSCLLSGLSHISDIQQTDKEMQTNTDLEDILSAKIDQVEKSLLQGRKESGQLHFRVIEDRLFQYQKQLESQMQQDIKDQLQKFRELELAQMRIDERNNYKAMLSRQKSDFEQKLLENQEGHIITLENERKRIAEQEQSYNGQNLLLRQRLLDESNRTMMKEAQLRNEAELHTKEIQLERDMLQRRVEEVQLQLTELQSFKERYTQKLESSIAQYKIDLNKEHTTIMSGLRVDRVRIDAELLQLKERAIVVEKMHAAVHCVETERDSLKLEIKNIHNTMESLAREKDDAILQAKELQLELLTHRGSSALEFEISSLKKQLIESEKTSDRRQEEYQVLIKSLITPKDDLREELSKSRTTEAKWQRECQRLVTNLDLELNRSEELQRQLDDNVLKNRELHRELADTRLLLHQAQSALTTELAQHPTFQPPHTPRMLVYPRRDMLPDPFDPYLDEMYSKISKRMSIESPHERNHVYPNHIHDEFNNNSENHDMACVNMREIDNKGISFYSSRLLEENERGVGMNTMLPQVDAQLPPFVNPYQFTSSTDHEVIQAPPITTNSMHPSAGSDYKTPPSQVPAELLMKGEHLEHRVGLTEKIPADKTPILPQKSKSQEYFDTMTNYVPRKPVHEVCVSPPSTLMTGDATVTATKQRQTEIVSNTISGAIEAPIQLHSPFPAPPDTTKAMAEEDSEQCERAVEDRRLREEHRRRDEQAKRDAIEREKIQLAQQEEKQHQQSLLDQQKVEEEKQRALHRQLEREELERENHRHHEKKLQDAAITKKDDVIANMENDPVMQRYMALVKERRSQQEKIGNSVPLHAPSNPKTFEKAQTSLESALSSSSDMFCGTGNTDDEVSAPNDDTSESPSW</sequence>
<feature type="compositionally biased region" description="Polar residues" evidence="2">
    <location>
        <begin position="993"/>
        <end position="1002"/>
    </location>
</feature>
<reference evidence="3 4" key="1">
    <citation type="submission" date="2021-02" db="EMBL/GenBank/DDBJ databases">
        <title>Variation within the Batrachochytrium salamandrivorans European outbreak.</title>
        <authorList>
            <person name="Kelly M."/>
            <person name="Pasmans F."/>
            <person name="Shea T.P."/>
            <person name="Munoz J.F."/>
            <person name="Carranza S."/>
            <person name="Cuomo C.A."/>
            <person name="Martel A."/>
        </authorList>
    </citation>
    <scope>NUCLEOTIDE SEQUENCE [LARGE SCALE GENOMIC DNA]</scope>
    <source>
        <strain evidence="3 4">AMFP18/2</strain>
    </source>
</reference>
<feature type="coiled-coil region" evidence="1">
    <location>
        <begin position="440"/>
        <end position="474"/>
    </location>
</feature>
<keyword evidence="1" id="KW-0175">Coiled coil</keyword>
<evidence type="ECO:0000313" key="4">
    <source>
        <dbReference type="Proteomes" id="UP001648503"/>
    </source>
</evidence>
<dbReference type="Pfam" id="PF16045">
    <property type="entry name" value="LisH_2"/>
    <property type="match status" value="1"/>
</dbReference>
<dbReference type="PROSITE" id="PS50896">
    <property type="entry name" value="LISH"/>
    <property type="match status" value="1"/>
</dbReference>
<dbReference type="PANTHER" id="PTHR39063:SF1">
    <property type="entry name" value="OFD1 CENTRIOLE AND CENTRIOLAR SATELLITE PROTEIN"/>
    <property type="match status" value="1"/>
</dbReference>
<dbReference type="InterPro" id="IPR006594">
    <property type="entry name" value="LisH"/>
</dbReference>
<organism evidence="3 4">
    <name type="scientific">Batrachochytrium salamandrivorans</name>
    <dbReference type="NCBI Taxonomy" id="1357716"/>
    <lineage>
        <taxon>Eukaryota</taxon>
        <taxon>Fungi</taxon>
        <taxon>Fungi incertae sedis</taxon>
        <taxon>Chytridiomycota</taxon>
        <taxon>Chytridiomycota incertae sedis</taxon>
        <taxon>Chytridiomycetes</taxon>
        <taxon>Rhizophydiales</taxon>
        <taxon>Rhizophydiales incertae sedis</taxon>
        <taxon>Batrachochytrium</taxon>
    </lineage>
</organism>
<feature type="region of interest" description="Disordered" evidence="2">
    <location>
        <begin position="842"/>
        <end position="923"/>
    </location>
</feature>
<name>A0ABQ8FE75_9FUNG</name>
<feature type="region of interest" description="Disordered" evidence="2">
    <location>
        <begin position="929"/>
        <end position="948"/>
    </location>
</feature>
<accession>A0ABQ8FE75</accession>
<gene>
    <name evidence="3" type="ORF">BASA50_005173</name>
</gene>
<feature type="coiled-coil region" evidence="1">
    <location>
        <begin position="520"/>
        <end position="575"/>
    </location>
</feature>
<feature type="compositionally biased region" description="Basic and acidic residues" evidence="2">
    <location>
        <begin position="913"/>
        <end position="923"/>
    </location>
</feature>
<evidence type="ECO:0000313" key="3">
    <source>
        <dbReference type="EMBL" id="KAH6596468.1"/>
    </source>
</evidence>